<keyword evidence="1" id="KW-0175">Coiled coil</keyword>
<evidence type="ECO:0000313" key="3">
    <source>
        <dbReference type="EMBL" id="KAL2461981.1"/>
    </source>
</evidence>
<keyword evidence="4" id="KW-1185">Reference proteome</keyword>
<accession>A0ABD1PHD3</accession>
<gene>
    <name evidence="3" type="ORF">Adt_45401</name>
</gene>
<name>A0ABD1PHD3_9LAMI</name>
<dbReference type="Proteomes" id="UP001604336">
    <property type="component" value="Unassembled WGS sequence"/>
</dbReference>
<feature type="region of interest" description="Disordered" evidence="2">
    <location>
        <begin position="595"/>
        <end position="616"/>
    </location>
</feature>
<organism evidence="3 4">
    <name type="scientific">Abeliophyllum distichum</name>
    <dbReference type="NCBI Taxonomy" id="126358"/>
    <lineage>
        <taxon>Eukaryota</taxon>
        <taxon>Viridiplantae</taxon>
        <taxon>Streptophyta</taxon>
        <taxon>Embryophyta</taxon>
        <taxon>Tracheophyta</taxon>
        <taxon>Spermatophyta</taxon>
        <taxon>Magnoliopsida</taxon>
        <taxon>eudicotyledons</taxon>
        <taxon>Gunneridae</taxon>
        <taxon>Pentapetalae</taxon>
        <taxon>asterids</taxon>
        <taxon>lamiids</taxon>
        <taxon>Lamiales</taxon>
        <taxon>Oleaceae</taxon>
        <taxon>Forsythieae</taxon>
        <taxon>Abeliophyllum</taxon>
    </lineage>
</organism>
<feature type="coiled-coil region" evidence="1">
    <location>
        <begin position="323"/>
        <end position="350"/>
    </location>
</feature>
<dbReference type="PANTHER" id="PTHR33476:SF7">
    <property type="entry name" value="EMB|CAB62613.1"/>
    <property type="match status" value="1"/>
</dbReference>
<sequence length="667" mass="74751">MDVWIVAAAAGAGYVAQHLKNLTQGKHYLSDLSSASANFDRPESSQNRREVQDKSCPIRSVLPKNKLVKDFLREETEVSQESSAAEMASTSGFGGENMVALDNLMICSTPSHSNSLPGFLNNEDIQEDWEGRGQDIDEVHSDLSPQLSAREMGFSYGVGRNRSSLRSRRTNRQFIKPLTSLESCLMAQLYKEHLEIEEYTFSSIHSPHTPTVRPFVVTDGSRIISRTGYESFSSPTETRKYKLQKSSRDVVLGVPGLPNVVSMERHSKAKTGKEKVARLSDSIRLVNGNTDSSPDGSSAGALNFYFGFSIGIISSFLAHKREIEKLNTLVRQTENLVQDLQEELEMKDALTMKELAVENYESQDIHDDSYYKEAVHAFSPEQKLNNSTEYCHEEYGDQKAEDVSLSNIEAELEAELERLELNMSSSKLEKKISKLAEVDRDFVADIVEGELRANLFDKHYVDRDGSGCSTPCSVHYAVSPRELSLRLHEVIQSQLEERVKELETALQNSRRKIKSMESKHMPYWSEFSNNGAGSYEDASTDEPVIINLSGEALAAYSEAYDEFAKVTDSDEEEKPSGLEESNDQEIIQGGQQVRNRGSNHYTQHPFVNGSPPVSNHRHDVICSSTDENGHGEEEMELIRQIVEKARKGSPVILNAQRALFSTDEYQN</sequence>
<dbReference type="PANTHER" id="PTHR33476">
    <property type="entry name" value="EMB|CAB62613.1"/>
    <property type="match status" value="1"/>
</dbReference>
<evidence type="ECO:0000256" key="2">
    <source>
        <dbReference type="SAM" id="MobiDB-lite"/>
    </source>
</evidence>
<evidence type="ECO:0000313" key="4">
    <source>
        <dbReference type="Proteomes" id="UP001604336"/>
    </source>
</evidence>
<protein>
    <submittedName>
        <fullName evidence="3">Uncharacterized protein</fullName>
    </submittedName>
</protein>
<comment type="caution">
    <text evidence="3">The sequence shown here is derived from an EMBL/GenBank/DDBJ whole genome shotgun (WGS) entry which is preliminary data.</text>
</comment>
<feature type="region of interest" description="Disordered" evidence="2">
    <location>
        <begin position="566"/>
        <end position="585"/>
    </location>
</feature>
<feature type="coiled-coil region" evidence="1">
    <location>
        <begin position="485"/>
        <end position="519"/>
    </location>
</feature>
<proteinExistence type="predicted"/>
<evidence type="ECO:0000256" key="1">
    <source>
        <dbReference type="SAM" id="Coils"/>
    </source>
</evidence>
<dbReference type="InterPro" id="IPR040348">
    <property type="entry name" value="POLAR-like"/>
</dbReference>
<dbReference type="AlphaFoldDB" id="A0ABD1PHD3"/>
<reference evidence="4" key="1">
    <citation type="submission" date="2024-07" db="EMBL/GenBank/DDBJ databases">
        <title>Two chromosome-level genome assemblies of Korean endemic species Abeliophyllum distichum and Forsythia ovata (Oleaceae).</title>
        <authorList>
            <person name="Jang H."/>
        </authorList>
    </citation>
    <scope>NUCLEOTIDE SEQUENCE [LARGE SCALE GENOMIC DNA]</scope>
</reference>
<dbReference type="EMBL" id="JBFOLK010000014">
    <property type="protein sequence ID" value="KAL2461981.1"/>
    <property type="molecule type" value="Genomic_DNA"/>
</dbReference>